<evidence type="ECO:0000313" key="6">
    <source>
        <dbReference type="Proteomes" id="UP001442841"/>
    </source>
</evidence>
<protein>
    <submittedName>
        <fullName evidence="5">Restriction endonuclease subunit S</fullName>
        <ecNumber evidence="5">3.1.21.-</ecNumber>
    </submittedName>
</protein>
<dbReference type="PANTHER" id="PTHR30408:SF12">
    <property type="entry name" value="TYPE I RESTRICTION ENZYME MJAVIII SPECIFICITY SUBUNIT"/>
    <property type="match status" value="1"/>
</dbReference>
<feature type="domain" description="Type I restriction modification DNA specificity" evidence="4">
    <location>
        <begin position="235"/>
        <end position="343"/>
    </location>
</feature>
<comment type="similarity">
    <text evidence="1">Belongs to the type-I restriction system S methylase family.</text>
</comment>
<evidence type="ECO:0000256" key="2">
    <source>
        <dbReference type="ARBA" id="ARBA00022747"/>
    </source>
</evidence>
<dbReference type="PANTHER" id="PTHR30408">
    <property type="entry name" value="TYPE-1 RESTRICTION ENZYME ECOKI SPECIFICITY PROTEIN"/>
    <property type="match status" value="1"/>
</dbReference>
<dbReference type="InterPro" id="IPR044946">
    <property type="entry name" value="Restrct_endonuc_typeI_TRD_sf"/>
</dbReference>
<dbReference type="Gene3D" id="3.90.220.20">
    <property type="entry name" value="DNA methylase specificity domains"/>
    <property type="match status" value="2"/>
</dbReference>
<gene>
    <name evidence="5" type="ORF">AADG42_02580</name>
</gene>
<name>A0ABZ3FJP4_9ACTN</name>
<keyword evidence="2" id="KW-0680">Restriction system</keyword>
<organism evidence="5 6">
    <name type="scientific">Ammonicoccus fulvus</name>
    <dbReference type="NCBI Taxonomy" id="3138240"/>
    <lineage>
        <taxon>Bacteria</taxon>
        <taxon>Bacillati</taxon>
        <taxon>Actinomycetota</taxon>
        <taxon>Actinomycetes</taxon>
        <taxon>Propionibacteriales</taxon>
        <taxon>Propionibacteriaceae</taxon>
        <taxon>Ammonicoccus</taxon>
    </lineage>
</organism>
<dbReference type="RefSeq" id="WP_425307673.1">
    <property type="nucleotide sequence ID" value="NZ_CP154795.1"/>
</dbReference>
<dbReference type="GO" id="GO:0016787">
    <property type="term" value="F:hydrolase activity"/>
    <property type="evidence" value="ECO:0007669"/>
    <property type="project" value="UniProtKB-KW"/>
</dbReference>
<dbReference type="GO" id="GO:0004519">
    <property type="term" value="F:endonuclease activity"/>
    <property type="evidence" value="ECO:0007669"/>
    <property type="project" value="UniProtKB-KW"/>
</dbReference>
<evidence type="ECO:0000256" key="3">
    <source>
        <dbReference type="ARBA" id="ARBA00023125"/>
    </source>
</evidence>
<dbReference type="EC" id="3.1.21.-" evidence="5"/>
<keyword evidence="3" id="KW-0238">DNA-binding</keyword>
<sequence>MLQRGGSINPSAFPDEEFELYSIPAHDAGGHEICLGSEIGSAKQVVQSGDVMLSKIVPHIRRAAIVGDPQRRQIASGEWIVFRGASFHPNYLRQYLLSDDFHAQFLNTVAGVGGSLLRARPELVKRIEINLPSVTEQRRIAAILDQADSLRTKRRQVLAHLDSLTQSIFHDMFGAIGASTYKPLSALATVTSGITKGRRTSEPTFATPYLAVSNVQAGRLVMNTVKEIPATEAEIERYALADGDLVLTEGGDPDKLGRGTVWRNELPLCLHQNHVFRVRINDSCELLPDFLAGFLSDSRAKRHFLRSAKQTTGIASINMTQLKALPVPVPSLPNQDEYLQRMQGTRHQIGIARRGLASMDNLFSSLQSRAFRGEL</sequence>
<keyword evidence="5" id="KW-0255">Endonuclease</keyword>
<dbReference type="InterPro" id="IPR000055">
    <property type="entry name" value="Restrct_endonuc_typeI_TRD"/>
</dbReference>
<evidence type="ECO:0000313" key="5">
    <source>
        <dbReference type="EMBL" id="XAN06239.1"/>
    </source>
</evidence>
<dbReference type="SUPFAM" id="SSF116734">
    <property type="entry name" value="DNA methylase specificity domain"/>
    <property type="match status" value="2"/>
</dbReference>
<evidence type="ECO:0000256" key="1">
    <source>
        <dbReference type="ARBA" id="ARBA00010923"/>
    </source>
</evidence>
<keyword evidence="5" id="KW-0540">Nuclease</keyword>
<dbReference type="EMBL" id="CP154795">
    <property type="protein sequence ID" value="XAN06239.1"/>
    <property type="molecule type" value="Genomic_DNA"/>
</dbReference>
<evidence type="ECO:0000259" key="4">
    <source>
        <dbReference type="Pfam" id="PF01420"/>
    </source>
</evidence>
<keyword evidence="5" id="KW-0378">Hydrolase</keyword>
<accession>A0ABZ3FJP4</accession>
<dbReference type="CDD" id="cd17253">
    <property type="entry name" value="RMtype1_S_Eco933I-TRD2-CR2_like"/>
    <property type="match status" value="1"/>
</dbReference>
<keyword evidence="6" id="KW-1185">Reference proteome</keyword>
<dbReference type="Proteomes" id="UP001442841">
    <property type="component" value="Chromosome"/>
</dbReference>
<dbReference type="Pfam" id="PF01420">
    <property type="entry name" value="Methylase_S"/>
    <property type="match status" value="1"/>
</dbReference>
<proteinExistence type="inferred from homology"/>
<dbReference type="InterPro" id="IPR052021">
    <property type="entry name" value="Type-I_RS_S_subunit"/>
</dbReference>
<reference evidence="5 6" key="1">
    <citation type="submission" date="2024-04" db="EMBL/GenBank/DDBJ databases">
        <title>Isolation of an actinomycete strain from pig manure.</title>
        <authorList>
            <person name="Gong T."/>
            <person name="Yu Z."/>
            <person name="An M."/>
            <person name="Wei C."/>
            <person name="Yang W."/>
            <person name="Liu L."/>
        </authorList>
    </citation>
    <scope>NUCLEOTIDE SEQUENCE [LARGE SCALE GENOMIC DNA]</scope>
    <source>
        <strain evidence="5 6">ZF39</strain>
    </source>
</reference>